<dbReference type="Proteomes" id="UP001521116">
    <property type="component" value="Unassembled WGS sequence"/>
</dbReference>
<gene>
    <name evidence="2" type="ORF">SLS56_002434</name>
</gene>
<proteinExistence type="predicted"/>
<sequence>MAVDSPSSFTTAREGETAFLTPPSTTQASRSSPAPPSNVPQPRYRSAAQLTYELAHHCSVYLESGQYLQGFSLLTSLLKSGTLSGPSHRLPAQIPPTQLFELSATLAVYPTITTKASSPDKVQAADAAVRYLRDVNRVIGPVNAGFANAFIFTGSGSSRSRNGRNRGTLGSPRNAGRVEDERPIKSAPANKSGLWAQADDFWCVLGWTFNCSVKHKARWQRWKIWLDLMLEIMEDDWKERSRCHDEELEQDGVTGNELLVQSIIAQYLISTNASSRGTRRRILRAILADGSSKSANEFSEVFKGELKERKKEEDIKPIKEMKLEENDFGDLGFDPDEDEDMDEAQTGNDSGLPTRRSSRNTSARRASIVSLGSGSEGDENDESLSPTDRLGGLDSVRLRQRILAFLVIVAERLPNHFTPREQLLDSYTEHLRPLPAPIFATLIHTSVLPIAAQCVLAANTLLPLLPNAPPTYNLTPPLQDEWEEYFLPYAANTHGFTDNAKVSILLQHVLQIMLPELKWSKTWVEAVLKGIRARRKKARGKNKAGGGGLRPDEVIAEKVFKESEQFLLILVQWVEDAPERARTLTSELSSVPSDSEGASSGSEDSDVEMKD</sequence>
<feature type="compositionally biased region" description="Acidic residues" evidence="1">
    <location>
        <begin position="333"/>
        <end position="343"/>
    </location>
</feature>
<feature type="region of interest" description="Disordered" evidence="1">
    <location>
        <begin position="157"/>
        <end position="183"/>
    </location>
</feature>
<feature type="compositionally biased region" description="Polar residues" evidence="1">
    <location>
        <begin position="1"/>
        <end position="11"/>
    </location>
</feature>
<organism evidence="2 3">
    <name type="scientific">Neofusicoccum ribis</name>
    <dbReference type="NCBI Taxonomy" id="45134"/>
    <lineage>
        <taxon>Eukaryota</taxon>
        <taxon>Fungi</taxon>
        <taxon>Dikarya</taxon>
        <taxon>Ascomycota</taxon>
        <taxon>Pezizomycotina</taxon>
        <taxon>Dothideomycetes</taxon>
        <taxon>Dothideomycetes incertae sedis</taxon>
        <taxon>Botryosphaeriales</taxon>
        <taxon>Botryosphaeriaceae</taxon>
        <taxon>Neofusicoccum</taxon>
    </lineage>
</organism>
<name>A0ABR3T3I1_9PEZI</name>
<keyword evidence="3" id="KW-1185">Reference proteome</keyword>
<feature type="region of interest" description="Disordered" evidence="1">
    <location>
        <begin position="584"/>
        <end position="611"/>
    </location>
</feature>
<reference evidence="2 3" key="1">
    <citation type="submission" date="2024-02" db="EMBL/GenBank/DDBJ databases">
        <title>De novo assembly and annotation of 12 fungi associated with fruit tree decline syndrome in Ontario, Canada.</title>
        <authorList>
            <person name="Sulman M."/>
            <person name="Ellouze W."/>
            <person name="Ilyukhin E."/>
        </authorList>
    </citation>
    <scope>NUCLEOTIDE SEQUENCE [LARGE SCALE GENOMIC DNA]</scope>
    <source>
        <strain evidence="2 3">M1-105</strain>
    </source>
</reference>
<dbReference type="EMBL" id="JAJVDC020000017">
    <property type="protein sequence ID" value="KAL1634131.1"/>
    <property type="molecule type" value="Genomic_DNA"/>
</dbReference>
<protein>
    <submittedName>
        <fullName evidence="2">Uncharacterized protein</fullName>
    </submittedName>
</protein>
<feature type="compositionally biased region" description="Low complexity" evidence="1">
    <location>
        <begin position="589"/>
        <end position="602"/>
    </location>
</feature>
<evidence type="ECO:0000313" key="2">
    <source>
        <dbReference type="EMBL" id="KAL1634131.1"/>
    </source>
</evidence>
<accession>A0ABR3T3I1</accession>
<feature type="region of interest" description="Disordered" evidence="1">
    <location>
        <begin position="326"/>
        <end position="390"/>
    </location>
</feature>
<comment type="caution">
    <text evidence="2">The sequence shown here is derived from an EMBL/GenBank/DDBJ whole genome shotgun (WGS) entry which is preliminary data.</text>
</comment>
<evidence type="ECO:0000256" key="1">
    <source>
        <dbReference type="SAM" id="MobiDB-lite"/>
    </source>
</evidence>
<feature type="compositionally biased region" description="Polar residues" evidence="1">
    <location>
        <begin position="22"/>
        <end position="32"/>
    </location>
</feature>
<evidence type="ECO:0000313" key="3">
    <source>
        <dbReference type="Proteomes" id="UP001521116"/>
    </source>
</evidence>
<feature type="region of interest" description="Disordered" evidence="1">
    <location>
        <begin position="1"/>
        <end position="43"/>
    </location>
</feature>